<dbReference type="EMBL" id="JAYMYR010000004">
    <property type="protein sequence ID" value="KAK7366745.1"/>
    <property type="molecule type" value="Genomic_DNA"/>
</dbReference>
<dbReference type="AlphaFoldDB" id="A0AAN9N520"/>
<sequence length="243" mass="26629">MSGCCPDTELLALPTQYELFPPNYGGSEDATSASRPTAYSTAYAPRFVASKSEEKADVSKMLVLMPREAANSHYPRFNARLRISLKNYLRNSQWERHAIEGGGGGGASVTIHSIRRARGVRGGSVCLPVSGEAIRRSRASPDSIYTVKQALPPASTQTTTKSLGCLAGIEPALSNLLTRVGSEILRDPITYEKVDEFISPLRERGDFVVIANEQASRGRQLKRIRFEDKEWTCESNNNGSIAY</sequence>
<evidence type="ECO:0000313" key="1">
    <source>
        <dbReference type="EMBL" id="KAK7366745.1"/>
    </source>
</evidence>
<organism evidence="1 2">
    <name type="scientific">Phaseolus coccineus</name>
    <name type="common">Scarlet runner bean</name>
    <name type="synonym">Phaseolus multiflorus</name>
    <dbReference type="NCBI Taxonomy" id="3886"/>
    <lineage>
        <taxon>Eukaryota</taxon>
        <taxon>Viridiplantae</taxon>
        <taxon>Streptophyta</taxon>
        <taxon>Embryophyta</taxon>
        <taxon>Tracheophyta</taxon>
        <taxon>Spermatophyta</taxon>
        <taxon>Magnoliopsida</taxon>
        <taxon>eudicotyledons</taxon>
        <taxon>Gunneridae</taxon>
        <taxon>Pentapetalae</taxon>
        <taxon>rosids</taxon>
        <taxon>fabids</taxon>
        <taxon>Fabales</taxon>
        <taxon>Fabaceae</taxon>
        <taxon>Papilionoideae</taxon>
        <taxon>50 kb inversion clade</taxon>
        <taxon>NPAAA clade</taxon>
        <taxon>indigoferoid/millettioid clade</taxon>
        <taxon>Phaseoleae</taxon>
        <taxon>Phaseolus</taxon>
    </lineage>
</organism>
<proteinExistence type="predicted"/>
<gene>
    <name evidence="1" type="ORF">VNO80_08742</name>
</gene>
<dbReference type="Proteomes" id="UP001374584">
    <property type="component" value="Unassembled WGS sequence"/>
</dbReference>
<keyword evidence="2" id="KW-1185">Reference proteome</keyword>
<accession>A0AAN9N520</accession>
<comment type="caution">
    <text evidence="1">The sequence shown here is derived from an EMBL/GenBank/DDBJ whole genome shotgun (WGS) entry which is preliminary data.</text>
</comment>
<name>A0AAN9N520_PHACN</name>
<evidence type="ECO:0000313" key="2">
    <source>
        <dbReference type="Proteomes" id="UP001374584"/>
    </source>
</evidence>
<reference evidence="1 2" key="1">
    <citation type="submission" date="2024-01" db="EMBL/GenBank/DDBJ databases">
        <title>The genomes of 5 underutilized Papilionoideae crops provide insights into root nodulation and disease resistanc.</title>
        <authorList>
            <person name="Jiang F."/>
        </authorList>
    </citation>
    <scope>NUCLEOTIDE SEQUENCE [LARGE SCALE GENOMIC DNA]</scope>
    <source>
        <strain evidence="1">JINMINGXINNONG_FW02</strain>
        <tissue evidence="1">Leaves</tissue>
    </source>
</reference>
<protein>
    <submittedName>
        <fullName evidence="1">Uncharacterized protein</fullName>
    </submittedName>
</protein>